<sequence>MSEQTPRIVVLGGGYAGVLAANRLRRHPELDITLVNPRPQFVERIRLHQLTVGNDDATQAYDDMLGDGIRLVVDEATDIDRAARRVRLGSGATLDYDYLIYAVGSTGAVPTAVPGVAEFGYPLSEYEQAQRLAARLQEVPVIAPVVVVGGGLTGVETAAELAETGRPVTLVTDRLTPSLADSGRRSVAKTLRKLGVNLVEGVTVARVDAHSVELSHGTTVASAVTVWTAGFGVPGLAAASGLSTDALGRLLTDETLTSVDDGRIIAAGDAAAPSGLPLRMSCAAAMPLGAQAAHTVLARVAGEEPAPISLAFAGQCISLGRKFGTMQLLHTDDSPRRAYVGGRTAAGIKELICSATVWALRREARKPGSYFWVKGNWRAARLAASPQPVPAP</sequence>
<evidence type="ECO:0000259" key="6">
    <source>
        <dbReference type="Pfam" id="PF07992"/>
    </source>
</evidence>
<dbReference type="Proteomes" id="UP001190466">
    <property type="component" value="Chromosome"/>
</dbReference>
<dbReference type="RefSeq" id="WP_316514688.1">
    <property type="nucleotide sequence ID" value="NZ_OY726395.1"/>
</dbReference>
<comment type="similarity">
    <text evidence="2">Belongs to the NADH dehydrogenase family.</text>
</comment>
<gene>
    <name evidence="7" type="ORF">MU0050_000942</name>
</gene>
<evidence type="ECO:0000256" key="3">
    <source>
        <dbReference type="ARBA" id="ARBA00022630"/>
    </source>
</evidence>
<organism evidence="7 8">
    <name type="scientific">[Mycobacterium] wendilense</name>
    <dbReference type="NCBI Taxonomy" id="3064284"/>
    <lineage>
        <taxon>Bacteria</taxon>
        <taxon>Bacillati</taxon>
        <taxon>Actinomycetota</taxon>
        <taxon>Actinomycetes</taxon>
        <taxon>Mycobacteriales</taxon>
        <taxon>Mycobacteriaceae</taxon>
        <taxon>Mycolicibacter</taxon>
    </lineage>
</organism>
<dbReference type="InterPro" id="IPR023753">
    <property type="entry name" value="FAD/NAD-binding_dom"/>
</dbReference>
<dbReference type="PRINTS" id="PR00368">
    <property type="entry name" value="FADPNR"/>
</dbReference>
<keyword evidence="5" id="KW-0560">Oxidoreductase</keyword>
<keyword evidence="3" id="KW-0285">Flavoprotein</keyword>
<evidence type="ECO:0000256" key="2">
    <source>
        <dbReference type="ARBA" id="ARBA00005272"/>
    </source>
</evidence>
<dbReference type="InterPro" id="IPR051169">
    <property type="entry name" value="NADH-Q_oxidoreductase"/>
</dbReference>
<feature type="domain" description="FAD/NAD(P)-binding" evidence="6">
    <location>
        <begin position="7"/>
        <end position="275"/>
    </location>
</feature>
<evidence type="ECO:0000313" key="8">
    <source>
        <dbReference type="Proteomes" id="UP001190466"/>
    </source>
</evidence>
<dbReference type="Pfam" id="PF07992">
    <property type="entry name" value="Pyr_redox_2"/>
    <property type="match status" value="1"/>
</dbReference>
<dbReference type="PANTHER" id="PTHR42913">
    <property type="entry name" value="APOPTOSIS-INDUCING FACTOR 1"/>
    <property type="match status" value="1"/>
</dbReference>
<protein>
    <submittedName>
        <fullName evidence="7">FAD-dependent oxidoreductase</fullName>
    </submittedName>
</protein>
<dbReference type="PANTHER" id="PTHR42913:SF3">
    <property type="entry name" value="64 KDA MITOCHONDRIAL NADH DEHYDROGENASE (EUROFUNG)"/>
    <property type="match status" value="1"/>
</dbReference>
<evidence type="ECO:0000256" key="4">
    <source>
        <dbReference type="ARBA" id="ARBA00022827"/>
    </source>
</evidence>
<dbReference type="Gene3D" id="3.50.50.100">
    <property type="match status" value="1"/>
</dbReference>
<name>A0ABM9MAB7_9MYCO</name>
<comment type="cofactor">
    <cofactor evidence="1">
        <name>FAD</name>
        <dbReference type="ChEBI" id="CHEBI:57692"/>
    </cofactor>
</comment>
<proteinExistence type="inferred from homology"/>
<dbReference type="EMBL" id="OY726395">
    <property type="protein sequence ID" value="CAJ1580249.1"/>
    <property type="molecule type" value="Genomic_DNA"/>
</dbReference>
<keyword evidence="8" id="KW-1185">Reference proteome</keyword>
<dbReference type="InterPro" id="IPR036188">
    <property type="entry name" value="FAD/NAD-bd_sf"/>
</dbReference>
<evidence type="ECO:0000313" key="7">
    <source>
        <dbReference type="EMBL" id="CAJ1580249.1"/>
    </source>
</evidence>
<dbReference type="SUPFAM" id="SSF51905">
    <property type="entry name" value="FAD/NAD(P)-binding domain"/>
    <property type="match status" value="2"/>
</dbReference>
<reference evidence="7 8" key="1">
    <citation type="submission" date="2023-08" db="EMBL/GenBank/DDBJ databases">
        <authorList>
            <person name="Folkvardsen B D."/>
            <person name="Norman A."/>
        </authorList>
    </citation>
    <scope>NUCLEOTIDE SEQUENCE [LARGE SCALE GENOMIC DNA]</scope>
    <source>
        <strain evidence="7 8">Mu0050</strain>
    </source>
</reference>
<evidence type="ECO:0000256" key="5">
    <source>
        <dbReference type="ARBA" id="ARBA00023002"/>
    </source>
</evidence>
<evidence type="ECO:0000256" key="1">
    <source>
        <dbReference type="ARBA" id="ARBA00001974"/>
    </source>
</evidence>
<accession>A0ABM9MAB7</accession>
<keyword evidence="4" id="KW-0274">FAD</keyword>